<accession>A0A7J6KVI8</accession>
<reference evidence="1 2" key="1">
    <citation type="submission" date="2020-04" db="EMBL/GenBank/DDBJ databases">
        <title>Perkinsus olseni comparative genomics.</title>
        <authorList>
            <person name="Bogema D.R."/>
        </authorList>
    </citation>
    <scope>NUCLEOTIDE SEQUENCE [LARGE SCALE GENOMIC DNA]</scope>
    <source>
        <strain evidence="1">ATCC PRA-31</strain>
    </source>
</reference>
<comment type="caution">
    <text evidence="1">The sequence shown here is derived from an EMBL/GenBank/DDBJ whole genome shotgun (WGS) entry which is preliminary data.</text>
</comment>
<organism evidence="1 2">
    <name type="scientific">Perkinsus olseni</name>
    <name type="common">Perkinsus atlanticus</name>
    <dbReference type="NCBI Taxonomy" id="32597"/>
    <lineage>
        <taxon>Eukaryota</taxon>
        <taxon>Sar</taxon>
        <taxon>Alveolata</taxon>
        <taxon>Perkinsozoa</taxon>
        <taxon>Perkinsea</taxon>
        <taxon>Perkinsida</taxon>
        <taxon>Perkinsidae</taxon>
        <taxon>Perkinsus</taxon>
    </lineage>
</organism>
<gene>
    <name evidence="1" type="ORF">FOL46_000439</name>
</gene>
<dbReference type="InterPro" id="IPR016181">
    <property type="entry name" value="Acyl_CoA_acyltransferase"/>
</dbReference>
<name>A0A7J6KVI8_PEROL</name>
<dbReference type="Proteomes" id="UP000572268">
    <property type="component" value="Unassembled WGS sequence"/>
</dbReference>
<proteinExistence type="predicted"/>
<dbReference type="AlphaFoldDB" id="A0A7J6KVI8"/>
<dbReference type="EMBL" id="JABANN010001092">
    <property type="protein sequence ID" value="KAF4651218.1"/>
    <property type="molecule type" value="Genomic_DNA"/>
</dbReference>
<evidence type="ECO:0000313" key="1">
    <source>
        <dbReference type="EMBL" id="KAF4651218.1"/>
    </source>
</evidence>
<protein>
    <submittedName>
        <fullName evidence="1">Uncharacterized protein</fullName>
    </submittedName>
</protein>
<dbReference type="SUPFAM" id="SSF55729">
    <property type="entry name" value="Acyl-CoA N-acyltransferases (Nat)"/>
    <property type="match status" value="1"/>
</dbReference>
<dbReference type="Gene3D" id="3.40.630.30">
    <property type="match status" value="1"/>
</dbReference>
<evidence type="ECO:0000313" key="2">
    <source>
        <dbReference type="Proteomes" id="UP000572268"/>
    </source>
</evidence>
<sequence>MYSTMYGDSFYREGQEAVTKPTSPCVSCLLGHLYTRLGKWVYYYYLPVSYVQLEITAMVPLDGIPRERALYPGSSITIEDASRLEYRCALPSDKLVRDAPKIDDSADFVAVDPTAKRGEPVVGSLEYALMSVPGYRKWVYINDVGVREDWMRKGDVGVGVQIHKGWPDVDGAYLVVGKSEKSAKDFYEKVGFNYKGKSGPHDGYVFYFDSPSANLPKDLPSIYISLPLTTNSFVEQFFYDLIIPDSE</sequence>